<evidence type="ECO:0000313" key="4">
    <source>
        <dbReference type="Proteomes" id="UP000824221"/>
    </source>
</evidence>
<dbReference type="PANTHER" id="PTHR43584">
    <property type="entry name" value="NUCLEOTIDYL TRANSFERASE"/>
    <property type="match status" value="1"/>
</dbReference>
<dbReference type="Proteomes" id="UP000824221">
    <property type="component" value="Unassembled WGS sequence"/>
</dbReference>
<comment type="caution">
    <text evidence="3">The sequence shown here is derived from an EMBL/GenBank/DDBJ whole genome shotgun (WGS) entry which is preliminary data.</text>
</comment>
<keyword evidence="2" id="KW-0012">Acyltransferase</keyword>
<dbReference type="InterPro" id="IPR011004">
    <property type="entry name" value="Trimer_LpxA-like_sf"/>
</dbReference>
<accession>A0A9D2H2W8</accession>
<dbReference type="GO" id="GO:0016779">
    <property type="term" value="F:nucleotidyltransferase activity"/>
    <property type="evidence" value="ECO:0007669"/>
    <property type="project" value="UniProtKB-ARBA"/>
</dbReference>
<dbReference type="InterPro" id="IPR050065">
    <property type="entry name" value="GlmU-like"/>
</dbReference>
<dbReference type="Gene3D" id="2.160.10.10">
    <property type="entry name" value="Hexapeptide repeat proteins"/>
    <property type="match status" value="1"/>
</dbReference>
<keyword evidence="1" id="KW-0808">Transferase</keyword>
<protein>
    <submittedName>
        <fullName evidence="3">UDP-N-acetylglucosamine pyrophosphorylase</fullName>
    </submittedName>
</protein>
<dbReference type="PANTHER" id="PTHR43584:SF8">
    <property type="entry name" value="N-ACETYLMURAMATE ALPHA-1-PHOSPHATE URIDYLYLTRANSFERASE"/>
    <property type="match status" value="1"/>
</dbReference>
<evidence type="ECO:0000256" key="2">
    <source>
        <dbReference type="ARBA" id="ARBA00023315"/>
    </source>
</evidence>
<organism evidence="3 4">
    <name type="scientific">Candidatus Gallimonas gallistercoris</name>
    <dbReference type="NCBI Taxonomy" id="2838602"/>
    <lineage>
        <taxon>Bacteria</taxon>
        <taxon>Bacillati</taxon>
        <taxon>Bacillota</taxon>
        <taxon>Clostridia</taxon>
        <taxon>Candidatus Gallimonas</taxon>
    </lineage>
</organism>
<dbReference type="AlphaFoldDB" id="A0A9D2H2W8"/>
<dbReference type="GO" id="GO:0016746">
    <property type="term" value="F:acyltransferase activity"/>
    <property type="evidence" value="ECO:0007669"/>
    <property type="project" value="UniProtKB-KW"/>
</dbReference>
<sequence>MEISGRGFTSELFALRGAAGEYLSAFCDPWEALDGIEEWLWALGGALSGGFRELFRGVWVHETAKIAQNAALAPPCIVCAGAEVRHNAFVRGRAYVGEGCVVGNATELKNVILLDGAKLPHFNYAGDSIVGDAHLGAGVILSNVRADRMPVTVRLPHAAIPTGRKKLGAMVGDGAEVGCQCVLNPGTVMGRNSRAEPLSSVRGYVPPAHLYKKDGSLVPLL</sequence>
<reference evidence="3" key="2">
    <citation type="submission" date="2021-04" db="EMBL/GenBank/DDBJ databases">
        <authorList>
            <person name="Gilroy R."/>
        </authorList>
    </citation>
    <scope>NUCLEOTIDE SEQUENCE</scope>
    <source>
        <strain evidence="3">CHK156-179</strain>
    </source>
</reference>
<reference evidence="3" key="1">
    <citation type="journal article" date="2021" name="PeerJ">
        <title>Extensive microbial diversity within the chicken gut microbiome revealed by metagenomics and culture.</title>
        <authorList>
            <person name="Gilroy R."/>
            <person name="Ravi A."/>
            <person name="Getino M."/>
            <person name="Pursley I."/>
            <person name="Horton D.L."/>
            <person name="Alikhan N.F."/>
            <person name="Baker D."/>
            <person name="Gharbi K."/>
            <person name="Hall N."/>
            <person name="Watson M."/>
            <person name="Adriaenssens E.M."/>
            <person name="Foster-Nyarko E."/>
            <person name="Jarju S."/>
            <person name="Secka A."/>
            <person name="Antonio M."/>
            <person name="Oren A."/>
            <person name="Chaudhuri R.R."/>
            <person name="La Ragione R."/>
            <person name="Hildebrand F."/>
            <person name="Pallen M.J."/>
        </authorList>
    </citation>
    <scope>NUCLEOTIDE SEQUENCE</scope>
    <source>
        <strain evidence="3">CHK156-179</strain>
    </source>
</reference>
<evidence type="ECO:0000256" key="1">
    <source>
        <dbReference type="ARBA" id="ARBA00022679"/>
    </source>
</evidence>
<proteinExistence type="predicted"/>
<name>A0A9D2H2W8_9FIRM</name>
<dbReference type="EMBL" id="DXAJ01000081">
    <property type="protein sequence ID" value="HJA02779.1"/>
    <property type="molecule type" value="Genomic_DNA"/>
</dbReference>
<dbReference type="SUPFAM" id="SSF51161">
    <property type="entry name" value="Trimeric LpxA-like enzymes"/>
    <property type="match status" value="1"/>
</dbReference>
<gene>
    <name evidence="3" type="ORF">H9797_05305</name>
</gene>
<evidence type="ECO:0000313" key="3">
    <source>
        <dbReference type="EMBL" id="HJA02779.1"/>
    </source>
</evidence>